<dbReference type="EMBL" id="FXXQ01000012">
    <property type="protein sequence ID" value="SMX25057.1"/>
    <property type="molecule type" value="Genomic_DNA"/>
</dbReference>
<gene>
    <name evidence="3" type="ORF">BOA8489_03191</name>
</gene>
<proteinExistence type="inferred from homology"/>
<dbReference type="Pfam" id="PF08327">
    <property type="entry name" value="AHSA1"/>
    <property type="match status" value="1"/>
</dbReference>
<dbReference type="InterPro" id="IPR013538">
    <property type="entry name" value="ASHA1/2-like_C"/>
</dbReference>
<accession>A0A238J362</accession>
<protein>
    <recommendedName>
        <fullName evidence="2">Activator of Hsp90 ATPase homologue 1/2-like C-terminal domain-containing protein</fullName>
    </recommendedName>
</protein>
<dbReference type="AlphaFoldDB" id="A0A238J362"/>
<dbReference type="SUPFAM" id="SSF55961">
    <property type="entry name" value="Bet v1-like"/>
    <property type="match status" value="1"/>
</dbReference>
<feature type="domain" description="Activator of Hsp90 ATPase homologue 1/2-like C-terminal" evidence="2">
    <location>
        <begin position="17"/>
        <end position="152"/>
    </location>
</feature>
<dbReference type="RefSeq" id="WP_093975264.1">
    <property type="nucleotide sequence ID" value="NZ_FXXQ01000012.1"/>
</dbReference>
<dbReference type="InterPro" id="IPR023393">
    <property type="entry name" value="START-like_dom_sf"/>
</dbReference>
<sequence length="155" mass="17517">MIHFDPERDLRIEQFIKASPETIWRCWQEPDPFKQWFTPPGVEVTDVVNDVRSGGRAYVVMKLPDGTLMPNEGCFLHAEYPTLLVYGDAVTADWRPGNAPFMTAIVELIAQNEGTLYRATVLHNDAATRKKHESFGFHDGWGTTLKQLADLAKAL</sequence>
<evidence type="ECO:0000259" key="2">
    <source>
        <dbReference type="Pfam" id="PF08327"/>
    </source>
</evidence>
<dbReference type="OrthoDB" id="9805228at2"/>
<comment type="similarity">
    <text evidence="1">Belongs to the AHA1 family.</text>
</comment>
<organism evidence="3 4">
    <name type="scientific">Boseongicola aestuarii</name>
    <dbReference type="NCBI Taxonomy" id="1470561"/>
    <lineage>
        <taxon>Bacteria</taxon>
        <taxon>Pseudomonadati</taxon>
        <taxon>Pseudomonadota</taxon>
        <taxon>Alphaproteobacteria</taxon>
        <taxon>Rhodobacterales</taxon>
        <taxon>Paracoccaceae</taxon>
        <taxon>Boseongicola</taxon>
    </lineage>
</organism>
<dbReference type="Proteomes" id="UP000201838">
    <property type="component" value="Unassembled WGS sequence"/>
</dbReference>
<evidence type="ECO:0000313" key="4">
    <source>
        <dbReference type="Proteomes" id="UP000201838"/>
    </source>
</evidence>
<evidence type="ECO:0000313" key="3">
    <source>
        <dbReference type="EMBL" id="SMX25057.1"/>
    </source>
</evidence>
<keyword evidence="4" id="KW-1185">Reference proteome</keyword>
<name>A0A238J362_9RHOB</name>
<evidence type="ECO:0000256" key="1">
    <source>
        <dbReference type="ARBA" id="ARBA00006817"/>
    </source>
</evidence>
<reference evidence="3 4" key="1">
    <citation type="submission" date="2017-05" db="EMBL/GenBank/DDBJ databases">
        <authorList>
            <person name="Song R."/>
            <person name="Chenine A.L."/>
            <person name="Ruprecht R.M."/>
        </authorList>
    </citation>
    <scope>NUCLEOTIDE SEQUENCE [LARGE SCALE GENOMIC DNA]</scope>
    <source>
        <strain evidence="3 4">CECT 8489</strain>
    </source>
</reference>
<dbReference type="Gene3D" id="3.30.530.20">
    <property type="match status" value="1"/>
</dbReference>